<feature type="transmembrane region" description="Helical" evidence="6">
    <location>
        <begin position="271"/>
        <end position="294"/>
    </location>
</feature>
<name>A0A1H6FX33_THEAL</name>
<comment type="subcellular location">
    <subcellularLocation>
        <location evidence="1">Cell membrane</location>
        <topology evidence="1">Multi-pass membrane protein</topology>
    </subcellularLocation>
</comment>
<organism evidence="8 9">
    <name type="scientific">Thermoleophilum album</name>
    <dbReference type="NCBI Taxonomy" id="29539"/>
    <lineage>
        <taxon>Bacteria</taxon>
        <taxon>Bacillati</taxon>
        <taxon>Actinomycetota</taxon>
        <taxon>Thermoleophilia</taxon>
        <taxon>Thermoleophilales</taxon>
        <taxon>Thermoleophilaceae</taxon>
        <taxon>Thermoleophilum</taxon>
    </lineage>
</organism>
<keyword evidence="2" id="KW-1003">Cell membrane</keyword>
<dbReference type="Pfam" id="PF00482">
    <property type="entry name" value="T2SSF"/>
    <property type="match status" value="1"/>
</dbReference>
<dbReference type="EMBL" id="FNWJ01000002">
    <property type="protein sequence ID" value="SEH15371.1"/>
    <property type="molecule type" value="Genomic_DNA"/>
</dbReference>
<evidence type="ECO:0000259" key="7">
    <source>
        <dbReference type="Pfam" id="PF00482"/>
    </source>
</evidence>
<dbReference type="InterPro" id="IPR018076">
    <property type="entry name" value="T2SS_GspF_dom"/>
</dbReference>
<evidence type="ECO:0000313" key="8">
    <source>
        <dbReference type="EMBL" id="SEH15371.1"/>
    </source>
</evidence>
<proteinExistence type="predicted"/>
<dbReference type="AlphaFoldDB" id="A0A1H6FX33"/>
<keyword evidence="5 6" id="KW-0472">Membrane</keyword>
<evidence type="ECO:0000256" key="5">
    <source>
        <dbReference type="ARBA" id="ARBA00023136"/>
    </source>
</evidence>
<keyword evidence="9" id="KW-1185">Reference proteome</keyword>
<protein>
    <submittedName>
        <fullName evidence="8">Tight adherence protein C</fullName>
    </submittedName>
</protein>
<sequence length="304" mass="31580">MGVIVPELLAATAAGCLVAAASDLLAGMRLAIAGWTARARTVRRRRWRAIAGCGAPLAVRAARLLAPLAGRLATPPYLQRLVVRAGRPYGISASEIVAIKLTAVVVSLPLTLATAAALPARVVAVLVPVLPAAAFVAPELWLARRARKRAARAARDLPALLDLLRVALAAGSPPLQAIALVGASGEGELAGAWAVLARRVERGLSLADALAQLAKEFPQPEVVGFVGAVERALRHGTPLEDVLEQQATRARELAAQRLREEAARAGPKIQLVVALLLVPSVLIVVLAAVLRALLASRGLLLPAT</sequence>
<dbReference type="Gene3D" id="1.20.81.30">
    <property type="entry name" value="Type II secretion system (T2SS), domain F"/>
    <property type="match status" value="1"/>
</dbReference>
<accession>A0A1H6FX33</accession>
<keyword evidence="4 6" id="KW-1133">Transmembrane helix</keyword>
<gene>
    <name evidence="8" type="ORF">SAMN02745716_1928</name>
</gene>
<reference evidence="9" key="1">
    <citation type="submission" date="2016-10" db="EMBL/GenBank/DDBJ databases">
        <authorList>
            <person name="Varghese N."/>
            <person name="Submissions S."/>
        </authorList>
    </citation>
    <scope>NUCLEOTIDE SEQUENCE [LARGE SCALE GENOMIC DNA]</scope>
    <source>
        <strain evidence="9">ATCC 35263</strain>
    </source>
</reference>
<feature type="domain" description="Type II secretion system protein GspF" evidence="7">
    <location>
        <begin position="161"/>
        <end position="286"/>
    </location>
</feature>
<feature type="transmembrane region" description="Helical" evidence="6">
    <location>
        <begin position="89"/>
        <end position="110"/>
    </location>
</feature>
<dbReference type="InterPro" id="IPR042094">
    <property type="entry name" value="T2SS_GspF_sf"/>
</dbReference>
<dbReference type="PANTHER" id="PTHR35007:SF2">
    <property type="entry name" value="PILUS ASSEMBLE PROTEIN"/>
    <property type="match status" value="1"/>
</dbReference>
<evidence type="ECO:0000256" key="4">
    <source>
        <dbReference type="ARBA" id="ARBA00022989"/>
    </source>
</evidence>
<evidence type="ECO:0000256" key="1">
    <source>
        <dbReference type="ARBA" id="ARBA00004651"/>
    </source>
</evidence>
<keyword evidence="3 6" id="KW-0812">Transmembrane</keyword>
<evidence type="ECO:0000313" key="9">
    <source>
        <dbReference type="Proteomes" id="UP000222056"/>
    </source>
</evidence>
<evidence type="ECO:0000256" key="3">
    <source>
        <dbReference type="ARBA" id="ARBA00022692"/>
    </source>
</evidence>
<dbReference type="RefSeq" id="WP_093118518.1">
    <property type="nucleotide sequence ID" value="NZ_FNWJ01000002.1"/>
</dbReference>
<dbReference type="Proteomes" id="UP000222056">
    <property type="component" value="Unassembled WGS sequence"/>
</dbReference>
<dbReference type="GO" id="GO:0005886">
    <property type="term" value="C:plasma membrane"/>
    <property type="evidence" value="ECO:0007669"/>
    <property type="project" value="UniProtKB-SubCell"/>
</dbReference>
<feature type="transmembrane region" description="Helical" evidence="6">
    <location>
        <begin position="122"/>
        <end position="142"/>
    </location>
</feature>
<evidence type="ECO:0000256" key="6">
    <source>
        <dbReference type="SAM" id="Phobius"/>
    </source>
</evidence>
<evidence type="ECO:0000256" key="2">
    <source>
        <dbReference type="ARBA" id="ARBA00022475"/>
    </source>
</evidence>
<dbReference type="STRING" id="29539.SAMN02745716_1928"/>
<dbReference type="PANTHER" id="PTHR35007">
    <property type="entry name" value="INTEGRAL MEMBRANE PROTEIN-RELATED"/>
    <property type="match status" value="1"/>
</dbReference>